<feature type="compositionally biased region" description="Basic and acidic residues" evidence="1">
    <location>
        <begin position="33"/>
        <end position="42"/>
    </location>
</feature>
<dbReference type="AlphaFoldDB" id="A0A8X7CJ43"/>
<proteinExistence type="predicted"/>
<name>A0A8X7CJ43_9ARAC</name>
<dbReference type="EMBL" id="BMAV01015862">
    <property type="protein sequence ID" value="GFY66157.1"/>
    <property type="molecule type" value="Genomic_DNA"/>
</dbReference>
<evidence type="ECO:0000313" key="3">
    <source>
        <dbReference type="Proteomes" id="UP000886998"/>
    </source>
</evidence>
<gene>
    <name evidence="2" type="ORF">TNIN_140461</name>
</gene>
<feature type="compositionally biased region" description="Polar residues" evidence="1">
    <location>
        <begin position="58"/>
        <end position="68"/>
    </location>
</feature>
<dbReference type="Proteomes" id="UP000886998">
    <property type="component" value="Unassembled WGS sequence"/>
</dbReference>
<organism evidence="2 3">
    <name type="scientific">Trichonephila inaurata madagascariensis</name>
    <dbReference type="NCBI Taxonomy" id="2747483"/>
    <lineage>
        <taxon>Eukaryota</taxon>
        <taxon>Metazoa</taxon>
        <taxon>Ecdysozoa</taxon>
        <taxon>Arthropoda</taxon>
        <taxon>Chelicerata</taxon>
        <taxon>Arachnida</taxon>
        <taxon>Araneae</taxon>
        <taxon>Araneomorphae</taxon>
        <taxon>Entelegynae</taxon>
        <taxon>Araneoidea</taxon>
        <taxon>Nephilidae</taxon>
        <taxon>Trichonephila</taxon>
        <taxon>Trichonephila inaurata</taxon>
    </lineage>
</organism>
<accession>A0A8X7CJ43</accession>
<comment type="caution">
    <text evidence="2">The sequence shown here is derived from an EMBL/GenBank/DDBJ whole genome shotgun (WGS) entry which is preliminary data.</text>
</comment>
<evidence type="ECO:0000313" key="2">
    <source>
        <dbReference type="EMBL" id="GFY66157.1"/>
    </source>
</evidence>
<evidence type="ECO:0000256" key="1">
    <source>
        <dbReference type="SAM" id="MobiDB-lite"/>
    </source>
</evidence>
<reference evidence="2" key="1">
    <citation type="submission" date="2020-08" db="EMBL/GenBank/DDBJ databases">
        <title>Multicomponent nature underlies the extraordinary mechanical properties of spider dragline silk.</title>
        <authorList>
            <person name="Kono N."/>
            <person name="Nakamura H."/>
            <person name="Mori M."/>
            <person name="Yoshida Y."/>
            <person name="Ohtoshi R."/>
            <person name="Malay A.D."/>
            <person name="Moran D.A.P."/>
            <person name="Tomita M."/>
            <person name="Numata K."/>
            <person name="Arakawa K."/>
        </authorList>
    </citation>
    <scope>NUCLEOTIDE SEQUENCE</scope>
</reference>
<keyword evidence="3" id="KW-1185">Reference proteome</keyword>
<protein>
    <submittedName>
        <fullName evidence="2">Uncharacterized protein</fullName>
    </submittedName>
</protein>
<sequence length="89" mass="9853">MKGGGGSGDIWCRRACDIGMSIALGTRRNLFRRSEWKQKEDVTSGQLTSRNHRDEDSTLPSSVPMNQIPSPSPLSYLPSSKSRQKPCES</sequence>
<feature type="region of interest" description="Disordered" evidence="1">
    <location>
        <begin position="33"/>
        <end position="89"/>
    </location>
</feature>